<evidence type="ECO:0000313" key="8">
    <source>
        <dbReference type="Proteomes" id="UP000284177"/>
    </source>
</evidence>
<feature type="transmembrane region" description="Helical" evidence="4">
    <location>
        <begin position="246"/>
        <end position="267"/>
    </location>
</feature>
<dbReference type="EMBL" id="MCIB01000001">
    <property type="protein sequence ID" value="RKD34527.1"/>
    <property type="molecule type" value="Genomic_DNA"/>
</dbReference>
<dbReference type="Pfam" id="PF01418">
    <property type="entry name" value="HTH_6"/>
    <property type="match status" value="1"/>
</dbReference>
<proteinExistence type="predicted"/>
<dbReference type="SUPFAM" id="SSF46689">
    <property type="entry name" value="Homeodomain-like"/>
    <property type="match status" value="1"/>
</dbReference>
<dbReference type="InterPro" id="IPR009057">
    <property type="entry name" value="Homeodomain-like_sf"/>
</dbReference>
<dbReference type="GO" id="GO:0097367">
    <property type="term" value="F:carbohydrate derivative binding"/>
    <property type="evidence" value="ECO:0007669"/>
    <property type="project" value="InterPro"/>
</dbReference>
<keyword evidence="4" id="KW-0472">Membrane</keyword>
<keyword evidence="7" id="KW-0418">Kinase</keyword>
<keyword evidence="1" id="KW-0805">Transcription regulation</keyword>
<dbReference type="Pfam" id="PF01380">
    <property type="entry name" value="SIS"/>
    <property type="match status" value="1"/>
</dbReference>
<dbReference type="GO" id="GO:0016301">
    <property type="term" value="F:kinase activity"/>
    <property type="evidence" value="ECO:0007669"/>
    <property type="project" value="UniProtKB-KW"/>
</dbReference>
<dbReference type="SUPFAM" id="SSF53697">
    <property type="entry name" value="SIS domain"/>
    <property type="match status" value="1"/>
</dbReference>
<dbReference type="Gene3D" id="1.10.10.10">
    <property type="entry name" value="Winged helix-like DNA-binding domain superfamily/Winged helix DNA-binding domain"/>
    <property type="match status" value="1"/>
</dbReference>
<dbReference type="OrthoDB" id="2930at2"/>
<dbReference type="GO" id="GO:0003677">
    <property type="term" value="F:DNA binding"/>
    <property type="evidence" value="ECO:0007669"/>
    <property type="project" value="UniProtKB-KW"/>
</dbReference>
<keyword evidence="7" id="KW-0808">Transferase</keyword>
<name>A0A419TAQ5_9FIRM</name>
<feature type="domain" description="SIS" evidence="6">
    <location>
        <begin position="136"/>
        <end position="274"/>
    </location>
</feature>
<dbReference type="PANTHER" id="PTHR30514:SF18">
    <property type="entry name" value="RPIR-FAMILY TRANSCRIPTIONAL REGULATOR"/>
    <property type="match status" value="1"/>
</dbReference>
<evidence type="ECO:0000259" key="6">
    <source>
        <dbReference type="PROSITE" id="PS51464"/>
    </source>
</evidence>
<evidence type="ECO:0000256" key="2">
    <source>
        <dbReference type="ARBA" id="ARBA00023125"/>
    </source>
</evidence>
<dbReference type="PROSITE" id="PS51071">
    <property type="entry name" value="HTH_RPIR"/>
    <property type="match status" value="1"/>
</dbReference>
<dbReference type="InterPro" id="IPR000281">
    <property type="entry name" value="HTH_RpiR"/>
</dbReference>
<dbReference type="InterPro" id="IPR035472">
    <property type="entry name" value="RpiR-like_SIS"/>
</dbReference>
<keyword evidence="4" id="KW-1133">Transmembrane helix</keyword>
<dbReference type="PANTHER" id="PTHR30514">
    <property type="entry name" value="GLUCOKINASE"/>
    <property type="match status" value="1"/>
</dbReference>
<dbReference type="Gene3D" id="3.40.50.10490">
    <property type="entry name" value="Glucose-6-phosphate isomerase like protein, domain 1"/>
    <property type="match status" value="1"/>
</dbReference>
<dbReference type="Proteomes" id="UP000284177">
    <property type="component" value="Unassembled WGS sequence"/>
</dbReference>
<dbReference type="GO" id="GO:1901135">
    <property type="term" value="P:carbohydrate derivative metabolic process"/>
    <property type="evidence" value="ECO:0007669"/>
    <property type="project" value="InterPro"/>
</dbReference>
<evidence type="ECO:0000256" key="4">
    <source>
        <dbReference type="SAM" id="Phobius"/>
    </source>
</evidence>
<protein>
    <submittedName>
        <fullName evidence="7">N-acetylmannosamine kinase</fullName>
    </submittedName>
</protein>
<dbReference type="InterPro" id="IPR036388">
    <property type="entry name" value="WH-like_DNA-bd_sf"/>
</dbReference>
<evidence type="ECO:0000256" key="3">
    <source>
        <dbReference type="ARBA" id="ARBA00023163"/>
    </source>
</evidence>
<dbReference type="PROSITE" id="PS51464">
    <property type="entry name" value="SIS"/>
    <property type="match status" value="1"/>
</dbReference>
<dbReference type="InterPro" id="IPR001347">
    <property type="entry name" value="SIS_dom"/>
</dbReference>
<keyword evidence="8" id="KW-1185">Reference proteome</keyword>
<evidence type="ECO:0000313" key="7">
    <source>
        <dbReference type="EMBL" id="RKD34527.1"/>
    </source>
</evidence>
<dbReference type="InterPro" id="IPR047640">
    <property type="entry name" value="RpiR-like"/>
</dbReference>
<evidence type="ECO:0000256" key="1">
    <source>
        <dbReference type="ARBA" id="ARBA00023015"/>
    </source>
</evidence>
<dbReference type="CDD" id="cd05013">
    <property type="entry name" value="SIS_RpiR"/>
    <property type="match status" value="1"/>
</dbReference>
<keyword evidence="2" id="KW-0238">DNA-binding</keyword>
<keyword evidence="3" id="KW-0804">Transcription</keyword>
<evidence type="ECO:0000259" key="5">
    <source>
        <dbReference type="PROSITE" id="PS51071"/>
    </source>
</evidence>
<dbReference type="AlphaFoldDB" id="A0A419TAQ5"/>
<comment type="caution">
    <text evidence="7">The sequence shown here is derived from an EMBL/GenBank/DDBJ whole genome shotgun (WGS) entry which is preliminary data.</text>
</comment>
<gene>
    <name evidence="7" type="ORF">BET03_01485</name>
</gene>
<dbReference type="InterPro" id="IPR046348">
    <property type="entry name" value="SIS_dom_sf"/>
</dbReference>
<organism evidence="7 8">
    <name type="scientific">Thermohalobacter berrensis</name>
    <dbReference type="NCBI Taxonomy" id="99594"/>
    <lineage>
        <taxon>Bacteria</taxon>
        <taxon>Bacillati</taxon>
        <taxon>Bacillota</taxon>
        <taxon>Tissierellia</taxon>
        <taxon>Tissierellales</taxon>
        <taxon>Thermohalobacteraceae</taxon>
        <taxon>Thermohalobacter</taxon>
    </lineage>
</organism>
<keyword evidence="4" id="KW-0812">Transmembrane</keyword>
<reference evidence="7 8" key="1">
    <citation type="submission" date="2016-08" db="EMBL/GenBank/DDBJ databases">
        <title>Novel Firmicutes and Novel Genomes.</title>
        <authorList>
            <person name="Poppleton D.I."/>
            <person name="Gribaldo S."/>
        </authorList>
    </citation>
    <scope>NUCLEOTIDE SEQUENCE [LARGE SCALE GENOMIC DNA]</scope>
    <source>
        <strain evidence="7 8">CTT3</strain>
    </source>
</reference>
<sequence>MKKNSNLDENEKDLLKLIQVKFNKLSKGQKLIAEYILSHYDKAAFMTAAKLGEMVGVSESTVVRFANALGFSGYPTLQKALQELIKNKLTTVQRLSMSNNFSNKKSSGLIKKVLKAEMDNIRATLDEIDEEVFDKVIDSIFKAKRIYILGLRSSATLANYLGFYLGLILDNVKIVTYGVSNVFEQLLRVTEEDLVIGISYPRYSKRTMEALRYAKSQKANIVGITDSYISPIASISDFTLIAKSNMASFVDSLVAPMSLLNALIIAIGMREKNEIREYFKKLEYIWREYDIYDNLDKNDYF</sequence>
<feature type="domain" description="HTH rpiR-type" evidence="5">
    <location>
        <begin position="12"/>
        <end position="88"/>
    </location>
</feature>
<dbReference type="GO" id="GO:0003700">
    <property type="term" value="F:DNA-binding transcription factor activity"/>
    <property type="evidence" value="ECO:0007669"/>
    <property type="project" value="InterPro"/>
</dbReference>
<dbReference type="RefSeq" id="WP_120166519.1">
    <property type="nucleotide sequence ID" value="NZ_MCIB01000001.1"/>
</dbReference>
<accession>A0A419TAQ5</accession>